<dbReference type="InterPro" id="IPR011204">
    <property type="entry name" value="Virulence_RhuM-like"/>
</dbReference>
<accession>A0A3D8HH62</accession>
<dbReference type="PANTHER" id="PTHR35810">
    <property type="entry name" value="CYTOPLASMIC PROTEIN-RELATED"/>
    <property type="match status" value="1"/>
</dbReference>
<organism evidence="1 2">
    <name type="scientific">Parabacteroides acidifaciens</name>
    <dbReference type="NCBI Taxonomy" id="2290935"/>
    <lineage>
        <taxon>Bacteria</taxon>
        <taxon>Pseudomonadati</taxon>
        <taxon>Bacteroidota</taxon>
        <taxon>Bacteroidia</taxon>
        <taxon>Bacteroidales</taxon>
        <taxon>Tannerellaceae</taxon>
        <taxon>Parabacteroides</taxon>
    </lineage>
</organism>
<evidence type="ECO:0000313" key="1">
    <source>
        <dbReference type="EMBL" id="RDU50040.1"/>
    </source>
</evidence>
<gene>
    <name evidence="1" type="ORF">DWU89_06185</name>
</gene>
<evidence type="ECO:0000313" key="2">
    <source>
        <dbReference type="Proteomes" id="UP000256321"/>
    </source>
</evidence>
<dbReference type="AlphaFoldDB" id="A0A3D8HH62"/>
<sequence>MATLFDCSTDNIGLHLKNIFKEGELDEISVTESFSVTAFDGKNYNTKHYNLDAIIAVGYRINSKRATAF</sequence>
<protein>
    <submittedName>
        <fullName evidence="1">Uncharacterized protein</fullName>
    </submittedName>
</protein>
<dbReference type="Proteomes" id="UP000256321">
    <property type="component" value="Unassembled WGS sequence"/>
</dbReference>
<dbReference type="EMBL" id="QREV01000010">
    <property type="protein sequence ID" value="RDU50040.1"/>
    <property type="molecule type" value="Genomic_DNA"/>
</dbReference>
<dbReference type="PANTHER" id="PTHR35810:SF1">
    <property type="entry name" value="CYTOPLASMIC PROTEIN"/>
    <property type="match status" value="1"/>
</dbReference>
<dbReference type="Pfam" id="PF13310">
    <property type="entry name" value="Virulence_RhuM"/>
    <property type="match status" value="1"/>
</dbReference>
<name>A0A3D8HH62_9BACT</name>
<comment type="caution">
    <text evidence="1">The sequence shown here is derived from an EMBL/GenBank/DDBJ whole genome shotgun (WGS) entry which is preliminary data.</text>
</comment>
<proteinExistence type="predicted"/>
<reference evidence="1 2" key="1">
    <citation type="submission" date="2018-07" db="EMBL/GenBank/DDBJ databases">
        <title>Parabacteroides acidifaciens nov. sp., isolated from human feces.</title>
        <authorList>
            <person name="Wang Y.J."/>
        </authorList>
    </citation>
    <scope>NUCLEOTIDE SEQUENCE [LARGE SCALE GENOMIC DNA]</scope>
    <source>
        <strain evidence="1 2">426-9</strain>
    </source>
</reference>